<sequence length="300" mass="33250">MKASPIYIPAGSSCGPEAFCFHRWVPTFSFLVIFILNKVFVSLSVSFLQNVFLQVGEATHELIWCVALTRVFYGDGHWKLAQAFASLAHSYLVLRGLYLMALGKVHEKHGKIMKSALQIQACKKALLDDEVNTSYMHLFTNLSKQTFGQSHHMVFALFHVKSSYLNLRKAERLLEELQGLDRVPSVNPGLKISEKDLVIGLGRTCLQQNKLEAATVYFEKAANAVISSEGNTAPELIQLYEEVAQTEQLKKNCDRAISYLLQVRKILVITKLSVAAARTGLLLGRAYAAAGRSSTLVGVS</sequence>
<keyword evidence="2" id="KW-1185">Reference proteome</keyword>
<protein>
    <submittedName>
        <fullName evidence="1">Tetratricopeptide repeat domain 23 like</fullName>
    </submittedName>
</protein>
<accession>A0A8B9PNQ4</accession>
<evidence type="ECO:0000313" key="1">
    <source>
        <dbReference type="Ensembl" id="ENSAOWP00000013055.1"/>
    </source>
</evidence>
<dbReference type="PANTHER" id="PTHR14485">
    <property type="entry name" value="TETRATRICOPEPTIDE REPEAT PROTEIN 23"/>
    <property type="match status" value="1"/>
</dbReference>
<organism evidence="1 2">
    <name type="scientific">Apteryx owenii</name>
    <name type="common">Little spotted kiwi</name>
    <dbReference type="NCBI Taxonomy" id="8824"/>
    <lineage>
        <taxon>Eukaryota</taxon>
        <taxon>Metazoa</taxon>
        <taxon>Chordata</taxon>
        <taxon>Craniata</taxon>
        <taxon>Vertebrata</taxon>
        <taxon>Euteleostomi</taxon>
        <taxon>Archelosauria</taxon>
        <taxon>Archosauria</taxon>
        <taxon>Dinosauria</taxon>
        <taxon>Saurischia</taxon>
        <taxon>Theropoda</taxon>
        <taxon>Coelurosauria</taxon>
        <taxon>Aves</taxon>
        <taxon>Palaeognathae</taxon>
        <taxon>Apterygiformes</taxon>
        <taxon>Apterygidae</taxon>
        <taxon>Apteryx</taxon>
    </lineage>
</organism>
<dbReference type="Gene3D" id="1.25.40.10">
    <property type="entry name" value="Tetratricopeptide repeat domain"/>
    <property type="match status" value="1"/>
</dbReference>
<dbReference type="PANTHER" id="PTHR14485:SF4">
    <property type="entry name" value="TETRATRICOPEPTIDE REPEAT PROTEIN 23-LIKE"/>
    <property type="match status" value="1"/>
</dbReference>
<dbReference type="InterPro" id="IPR011990">
    <property type="entry name" value="TPR-like_helical_dom_sf"/>
</dbReference>
<name>A0A8B9PNQ4_APTOW</name>
<evidence type="ECO:0000313" key="2">
    <source>
        <dbReference type="Proteomes" id="UP000694424"/>
    </source>
</evidence>
<dbReference type="InterPro" id="IPR042621">
    <property type="entry name" value="TTC23/TTC23L"/>
</dbReference>
<dbReference type="AlphaFoldDB" id="A0A8B9PNQ4"/>
<proteinExistence type="predicted"/>
<reference evidence="1" key="1">
    <citation type="submission" date="2025-08" db="UniProtKB">
        <authorList>
            <consortium name="Ensembl"/>
        </authorList>
    </citation>
    <scope>IDENTIFICATION</scope>
</reference>
<dbReference type="Proteomes" id="UP000694424">
    <property type="component" value="Unplaced"/>
</dbReference>
<reference evidence="1" key="2">
    <citation type="submission" date="2025-09" db="UniProtKB">
        <authorList>
            <consortium name="Ensembl"/>
        </authorList>
    </citation>
    <scope>IDENTIFICATION</scope>
</reference>
<dbReference type="Ensembl" id="ENSAOWT00000014843.1">
    <property type="protein sequence ID" value="ENSAOWP00000013055.1"/>
    <property type="gene ID" value="ENSAOWG00000008909.1"/>
</dbReference>